<organism evidence="2 3">
    <name type="scientific">Odocoileus virginianus</name>
    <name type="common">White-tailed deer</name>
    <dbReference type="NCBI Taxonomy" id="9874"/>
    <lineage>
        <taxon>Eukaryota</taxon>
        <taxon>Metazoa</taxon>
        <taxon>Chordata</taxon>
        <taxon>Craniata</taxon>
        <taxon>Vertebrata</taxon>
        <taxon>Euteleostomi</taxon>
        <taxon>Mammalia</taxon>
        <taxon>Eutheria</taxon>
        <taxon>Laurasiatheria</taxon>
        <taxon>Artiodactyla</taxon>
        <taxon>Ruminantia</taxon>
        <taxon>Pecora</taxon>
        <taxon>Cervidae</taxon>
        <taxon>Odocoileinae</taxon>
        <taxon>Odocoileus</taxon>
    </lineage>
</organism>
<evidence type="ECO:0000313" key="2">
    <source>
        <dbReference type="Proteomes" id="UP001652640"/>
    </source>
</evidence>
<dbReference type="GeneID" id="139038957"/>
<proteinExistence type="predicted"/>
<name>A0ABM4J3U8_ODOVR</name>
<feature type="region of interest" description="Disordered" evidence="1">
    <location>
        <begin position="747"/>
        <end position="777"/>
    </location>
</feature>
<keyword evidence="2" id="KW-1185">Reference proteome</keyword>
<dbReference type="RefSeq" id="XP_070334739.1">
    <property type="nucleotide sequence ID" value="XM_070478638.1"/>
</dbReference>
<evidence type="ECO:0000256" key="1">
    <source>
        <dbReference type="SAM" id="MobiDB-lite"/>
    </source>
</evidence>
<feature type="compositionally biased region" description="Polar residues" evidence="1">
    <location>
        <begin position="327"/>
        <end position="337"/>
    </location>
</feature>
<feature type="region of interest" description="Disordered" evidence="1">
    <location>
        <begin position="831"/>
        <end position="991"/>
    </location>
</feature>
<feature type="compositionally biased region" description="Polar residues" evidence="1">
    <location>
        <begin position="754"/>
        <end position="763"/>
    </location>
</feature>
<feature type="compositionally biased region" description="Polar residues" evidence="1">
    <location>
        <begin position="912"/>
        <end position="924"/>
    </location>
</feature>
<protein>
    <submittedName>
        <fullName evidence="3">Collagen alpha-1(III) chain-like</fullName>
    </submittedName>
</protein>
<sequence length="991" mass="102359">MRPLEGWSRPHVDGFRPFPLKAARVPPPLAHLLLDPELFWQEGGSLQASARGASSGPLSFRSRPGRAFLNSSPSPSPRAPRPPREASAGFSHASGPCPGSPGVRGSSVSVGTGSERDAGGFRGTVGGANHTPERPTVGTQGGARLGPVICDGSASCGAPTSVFTRPPSDGEAECGDRGLRTSLQQTLGNGRFESSALSRERHRWAPVSRPQSVLAAWNQDPFLGKLPDYCWRLKDVGPSDEPPRSFPGLAPAGPPLCPPGRGHLGTGPGDCRLSSEVARCPRHLLSQATPLISPPFWDVQACHPRREQGAHIPPGESEGPGLGPCPTTSVQPRASQGAAQSMYLEELNERMNKWPRLGGQAEGPGSRPAEELTGAVAATPAPISKRQPSEWAPDLSLPPRLAQTPLPRWEAPSSLFSLPVPGAPGRIPAGCIHEGHGRVCGATLGRGHVGRSAGGRLGLRWTPAPLMLVRTPLSCSVSTAGFYSRWCPASGGDPASLSARPSPADAAHQGPSADRAAPDDKGDGSSVPGKGNVMCGSGLEEGLGLAGMLAVLAQRPGSGTGGSRPLGAVEKDRVSLPSGERAASTPALWPLAEASGAQLGRRPFTEETTVSRSPVAPRARRALPAGLGCIRPEVPPLTTWLCSAKTGAVLREAGPRAAFQGGWGDGAPRPSCAGRCSPLAGLSRACPDARAELVPSDGPRAAGLPTEGLRPHVDRAAVARPEGGRAARRGDSGLTWTELQWRGPRAAGLPAEATQASRGQSCSGEARGRPGCPPRGLWPHLDRAAVARPEGGRAAHRGDTGLTWTELQWRGPRAAGLPAEGLRPHVDRAAVARPEGGRAARRGAQASRGQSCSGEARGRPGCPPRGLRPHVDRAAVARPEGGRAARRGGSGLTWTELQWRGPRAAGLPAEGTQASRGQSCSGECQPQHLPGGRGVSARLSPFGGRGPGGLQPCTPPVRSLGPPPGAPRIGSLGVHQPNLGALRVERGSEQT</sequence>
<feature type="compositionally biased region" description="Basic and acidic residues" evidence="1">
    <location>
        <begin position="869"/>
        <end position="883"/>
    </location>
</feature>
<feature type="region of interest" description="Disordered" evidence="1">
    <location>
        <begin position="48"/>
        <end position="144"/>
    </location>
</feature>
<dbReference type="Proteomes" id="UP001652640">
    <property type="component" value="Chromosome 1"/>
</dbReference>
<reference evidence="3" key="2">
    <citation type="submission" date="2025-08" db="UniProtKB">
        <authorList>
            <consortium name="RefSeq"/>
        </authorList>
    </citation>
    <scope>IDENTIFICATION</scope>
    <source>
        <tissue evidence="3">Tongue muscle</tissue>
    </source>
</reference>
<accession>A0ABM4J3U8</accession>
<feature type="compositionally biased region" description="Low complexity" evidence="1">
    <location>
        <begin position="94"/>
        <end position="113"/>
    </location>
</feature>
<evidence type="ECO:0000313" key="3">
    <source>
        <dbReference type="RefSeq" id="XP_070334739.1"/>
    </source>
</evidence>
<reference evidence="2" key="1">
    <citation type="journal article" date="2022" name="J. Hered.">
        <title>A De Novo Chromosome-Level Genome Assembly of the White-Tailed Deer, Odocoileus Virginianus.</title>
        <authorList>
            <person name="London E.W."/>
            <person name="Roca A.L."/>
            <person name="Novakofski J.E."/>
            <person name="Mateus-Pinilla N.E."/>
        </authorList>
    </citation>
    <scope>NUCLEOTIDE SEQUENCE [LARGE SCALE GENOMIC DNA]</scope>
</reference>
<gene>
    <name evidence="3" type="primary">LOC139038957</name>
</gene>
<feature type="region of interest" description="Disordered" evidence="1">
    <location>
        <begin position="493"/>
        <end position="533"/>
    </location>
</feature>
<feature type="region of interest" description="Disordered" evidence="1">
    <location>
        <begin position="307"/>
        <end position="337"/>
    </location>
</feature>